<sequence length="67" mass="7378">MKKEFIVPDMTCGHCVKTITEAIHAFSPEAKVTADTTTHWLTVEAETVEAQEVMMKLQAAGFNPQLA</sequence>
<dbReference type="Proteomes" id="UP000783934">
    <property type="component" value="Unassembled WGS sequence"/>
</dbReference>
<keyword evidence="6" id="KW-1185">Reference proteome</keyword>
<evidence type="ECO:0000313" key="5">
    <source>
        <dbReference type="Proteomes" id="UP000189369"/>
    </source>
</evidence>
<evidence type="ECO:0000313" key="2">
    <source>
        <dbReference type="EMBL" id="AQS50652.1"/>
    </source>
</evidence>
<accession>A0A1U9JY11</accession>
<proteinExistence type="predicted"/>
<dbReference type="Proteomes" id="UP000189369">
    <property type="component" value="Chromosome"/>
</dbReference>
<dbReference type="GO" id="GO:0046872">
    <property type="term" value="F:metal ion binding"/>
    <property type="evidence" value="ECO:0007669"/>
    <property type="project" value="InterPro"/>
</dbReference>
<organism evidence="2 5">
    <name type="scientific">Paenalcaligenes hominis</name>
    <dbReference type="NCBI Taxonomy" id="643674"/>
    <lineage>
        <taxon>Bacteria</taxon>
        <taxon>Pseudomonadati</taxon>
        <taxon>Pseudomonadota</taxon>
        <taxon>Betaproteobacteria</taxon>
        <taxon>Burkholderiales</taxon>
        <taxon>Alcaligenaceae</taxon>
        <taxon>Paenalcaligenes</taxon>
    </lineage>
</organism>
<dbReference type="EMBL" id="CP019697">
    <property type="protein sequence ID" value="AQS50652.1"/>
    <property type="molecule type" value="Genomic_DNA"/>
</dbReference>
<reference evidence="4 6" key="2">
    <citation type="submission" date="2020-03" db="EMBL/GenBank/DDBJ databases">
        <title>Genomic Encyclopedia of Type Strains, Phase IV (KMG-IV): sequencing the most valuable type-strain genomes for metagenomic binning, comparative biology and taxonomic classification.</title>
        <authorList>
            <person name="Goeker M."/>
        </authorList>
    </citation>
    <scope>NUCLEOTIDE SEQUENCE [LARGE SCALE GENOMIC DNA]</scope>
    <source>
        <strain evidence="4 6">DSM 26613</strain>
    </source>
</reference>
<dbReference type="PROSITE" id="PS50846">
    <property type="entry name" value="HMA_2"/>
    <property type="match status" value="1"/>
</dbReference>
<reference evidence="3" key="3">
    <citation type="journal article" date="2021" name="PeerJ">
        <title>Extensive microbial diversity within the chicken gut microbiome revealed by metagenomics and culture.</title>
        <authorList>
            <person name="Gilroy R."/>
            <person name="Ravi A."/>
            <person name="Getino M."/>
            <person name="Pursley I."/>
            <person name="Horton D.L."/>
            <person name="Alikhan N.F."/>
            <person name="Baker D."/>
            <person name="Gharbi K."/>
            <person name="Hall N."/>
            <person name="Watson M."/>
            <person name="Adriaenssens E.M."/>
            <person name="Foster-Nyarko E."/>
            <person name="Jarju S."/>
            <person name="Secka A."/>
            <person name="Antonio M."/>
            <person name="Oren A."/>
            <person name="Chaudhuri R.R."/>
            <person name="La Ragione R."/>
            <person name="Hildebrand F."/>
            <person name="Pallen M.J."/>
        </authorList>
    </citation>
    <scope>NUCLEOTIDE SEQUENCE</scope>
    <source>
        <strain evidence="3">CHK175-13533</strain>
    </source>
</reference>
<dbReference type="Proteomes" id="UP000700248">
    <property type="component" value="Unassembled WGS sequence"/>
</dbReference>
<dbReference type="InterPro" id="IPR006121">
    <property type="entry name" value="HMA_dom"/>
</dbReference>
<name>A0A1U9JY11_9BURK</name>
<reference evidence="2 5" key="1">
    <citation type="submission" date="2017-01" db="EMBL/GenBank/DDBJ databases">
        <title>Complete Genome Sequence of Paenalcaligenes hominis, Isolated from a paraplegic Patient with neurogenic bladder.</title>
        <authorList>
            <person name="Mukhopadhyay R."/>
            <person name="Joaquin J."/>
            <person name="Hogue R."/>
            <person name="Kilaru A."/>
            <person name="Jospin G."/>
            <person name="Mars K."/>
            <person name="Eisen J.A."/>
            <person name="Chaturvedi V."/>
        </authorList>
    </citation>
    <scope>NUCLEOTIDE SEQUENCE [LARGE SCALE GENOMIC DNA]</scope>
    <source>
        <strain evidence="2 5">15S00501</strain>
    </source>
</reference>
<feature type="domain" description="HMA" evidence="1">
    <location>
        <begin position="1"/>
        <end position="65"/>
    </location>
</feature>
<dbReference type="CDD" id="cd00371">
    <property type="entry name" value="HMA"/>
    <property type="match status" value="1"/>
</dbReference>
<protein>
    <submittedName>
        <fullName evidence="4">Copper chaperone</fullName>
    </submittedName>
    <submittedName>
        <fullName evidence="3">Heavy-metal-associated domain-containing protein</fullName>
    </submittedName>
</protein>
<reference evidence="3" key="4">
    <citation type="submission" date="2021-09" db="EMBL/GenBank/DDBJ databases">
        <authorList>
            <person name="Gilroy R."/>
        </authorList>
    </citation>
    <scope>NUCLEOTIDE SEQUENCE</scope>
    <source>
        <strain evidence="3">CHK175-13533</strain>
    </source>
</reference>
<evidence type="ECO:0000259" key="1">
    <source>
        <dbReference type="PROSITE" id="PS50846"/>
    </source>
</evidence>
<evidence type="ECO:0000313" key="3">
    <source>
        <dbReference type="EMBL" id="HJH25106.1"/>
    </source>
</evidence>
<dbReference type="SUPFAM" id="SSF55008">
    <property type="entry name" value="HMA, heavy metal-associated domain"/>
    <property type="match status" value="1"/>
</dbReference>
<evidence type="ECO:0000313" key="4">
    <source>
        <dbReference type="EMBL" id="NJB64443.1"/>
    </source>
</evidence>
<dbReference type="InterPro" id="IPR036163">
    <property type="entry name" value="HMA_dom_sf"/>
</dbReference>
<dbReference type="STRING" id="643674.PAEH1_02180"/>
<dbReference type="Pfam" id="PF00403">
    <property type="entry name" value="HMA"/>
    <property type="match status" value="1"/>
</dbReference>
<dbReference type="AlphaFoldDB" id="A0A1U9JY11"/>
<dbReference type="Gene3D" id="3.30.70.100">
    <property type="match status" value="1"/>
</dbReference>
<dbReference type="EMBL" id="JAATIZ010000001">
    <property type="protein sequence ID" value="NJB64443.1"/>
    <property type="molecule type" value="Genomic_DNA"/>
</dbReference>
<dbReference type="RefSeq" id="WP_077733196.1">
    <property type="nucleotide sequence ID" value="NZ_BMCQ01000004.1"/>
</dbReference>
<dbReference type="OrthoDB" id="9813965at2"/>
<dbReference type="EMBL" id="DYTQ01000116">
    <property type="protein sequence ID" value="HJH25106.1"/>
    <property type="molecule type" value="Genomic_DNA"/>
</dbReference>
<evidence type="ECO:0000313" key="6">
    <source>
        <dbReference type="Proteomes" id="UP000783934"/>
    </source>
</evidence>
<gene>
    <name evidence="4" type="ORF">GGR41_000664</name>
    <name evidence="3" type="ORF">K8U84_11220</name>
    <name evidence="2" type="ORF">PAEH1_02180</name>
</gene>
<dbReference type="KEGG" id="phn:PAEH1_02180"/>